<keyword evidence="4" id="KW-1185">Reference proteome</keyword>
<evidence type="ECO:0000256" key="2">
    <source>
        <dbReference type="SAM" id="MobiDB-lite"/>
    </source>
</evidence>
<feature type="region of interest" description="Disordered" evidence="2">
    <location>
        <begin position="195"/>
        <end position="237"/>
    </location>
</feature>
<gene>
    <name evidence="3" type="ORF">AWU67_10410</name>
</gene>
<dbReference type="Proteomes" id="UP000058305">
    <property type="component" value="Chromosome"/>
</dbReference>
<accession>A0A109QY16</accession>
<name>A0A109QY16_9MICO</name>
<evidence type="ECO:0008006" key="5">
    <source>
        <dbReference type="Google" id="ProtNLM"/>
    </source>
</evidence>
<dbReference type="OrthoDB" id="5118185at2"/>
<dbReference type="AlphaFoldDB" id="A0A109QY16"/>
<feature type="coiled-coil region" evidence="1">
    <location>
        <begin position="66"/>
        <end position="135"/>
    </location>
</feature>
<feature type="compositionally biased region" description="Basic and acidic residues" evidence="2">
    <location>
        <begin position="195"/>
        <end position="222"/>
    </location>
</feature>
<reference evidence="3 4" key="1">
    <citation type="journal article" date="2016" name="J. Biotechnol.">
        <title>First complete genome sequence of a species in the genus Microterricola, an extremophilic cold active enzyme producing bacterial strain ERGS5:02 isolated from Sikkim Himalaya.</title>
        <authorList>
            <person name="Himanshu"/>
            <person name="Swarnkar M.K."/>
            <person name="Singh D."/>
            <person name="Kumar R."/>
        </authorList>
    </citation>
    <scope>NUCLEOTIDE SEQUENCE [LARGE SCALE GENOMIC DNA]</scope>
    <source>
        <strain evidence="3 4">ERGS5:02</strain>
    </source>
</reference>
<dbReference type="EMBL" id="CP014145">
    <property type="protein sequence ID" value="AMB59208.1"/>
    <property type="molecule type" value="Genomic_DNA"/>
</dbReference>
<evidence type="ECO:0000256" key="1">
    <source>
        <dbReference type="SAM" id="Coils"/>
    </source>
</evidence>
<organism evidence="3 4">
    <name type="scientific">Microterricola viridarii</name>
    <dbReference type="NCBI Taxonomy" id="412690"/>
    <lineage>
        <taxon>Bacteria</taxon>
        <taxon>Bacillati</taxon>
        <taxon>Actinomycetota</taxon>
        <taxon>Actinomycetes</taxon>
        <taxon>Micrococcales</taxon>
        <taxon>Microbacteriaceae</taxon>
        <taxon>Microterricola</taxon>
    </lineage>
</organism>
<proteinExistence type="predicted"/>
<dbReference type="KEGG" id="mvd:AWU67_10410"/>
<evidence type="ECO:0000313" key="3">
    <source>
        <dbReference type="EMBL" id="AMB59208.1"/>
    </source>
</evidence>
<reference evidence="4" key="2">
    <citation type="submission" date="2016-01" db="EMBL/GenBank/DDBJ databases">
        <title>First complete genome sequence of a species in the genus Microterricola, an extremophilic cold active enzyme producing strain ERGS5:02 isolated from Sikkim Himalaya.</title>
        <authorList>
            <person name="Kumar R."/>
            <person name="Singh D."/>
            <person name="Swarnkar M.K."/>
        </authorList>
    </citation>
    <scope>NUCLEOTIDE SEQUENCE [LARGE SCALE GENOMIC DNA]</scope>
    <source>
        <strain evidence="4">ERGS5:02</strain>
    </source>
</reference>
<evidence type="ECO:0000313" key="4">
    <source>
        <dbReference type="Proteomes" id="UP000058305"/>
    </source>
</evidence>
<dbReference type="RefSeq" id="WP_067228621.1">
    <property type="nucleotide sequence ID" value="NZ_CP014145.1"/>
</dbReference>
<protein>
    <recommendedName>
        <fullName evidence="5">Asparagine synthase</fullName>
    </recommendedName>
</protein>
<keyword evidence="1" id="KW-0175">Coiled coil</keyword>
<sequence>MWFRRKRRKMAKFDAKRLPAPRRITRERAIDEGVLLAEYATRMETKNQVIIGALRGDRVFDADRYAQVVRDNLAKLAEEASEQAQRIRAARLAARESSGLASGHHDYRRSDVQNLQLREETYSGLANRLAELRNNTEYVAGVVEAAKVAAWDEVGGVVVSTLAAENEPVDLGDNYAEERHARMQLLQLEDLQELATERRHHDSPDTGHSADDHDSAETRDGAGTRAAAGNGQTPAGD</sequence>